<evidence type="ECO:0000256" key="5">
    <source>
        <dbReference type="ARBA" id="ARBA00022777"/>
    </source>
</evidence>
<dbReference type="EMBL" id="JAIQ01000112">
    <property type="protein sequence ID" value="KLD98744.1"/>
    <property type="molecule type" value="Genomic_DNA"/>
</dbReference>
<keyword evidence="4" id="KW-0808">Transferase</keyword>
<protein>
    <recommendedName>
        <fullName evidence="2">histidine kinase</fullName>
        <ecNumber evidence="2">2.7.13.3</ecNumber>
    </recommendedName>
</protein>
<keyword evidence="8" id="KW-0812">Transmembrane</keyword>
<dbReference type="InterPro" id="IPR003661">
    <property type="entry name" value="HisK_dim/P_dom"/>
</dbReference>
<keyword evidence="5 10" id="KW-0418">Kinase</keyword>
<dbReference type="Gene3D" id="3.30.565.10">
    <property type="entry name" value="Histidine kinase-like ATPase, C-terminal domain"/>
    <property type="match status" value="1"/>
</dbReference>
<feature type="transmembrane region" description="Helical" evidence="8">
    <location>
        <begin position="40"/>
        <end position="59"/>
    </location>
</feature>
<evidence type="ECO:0000256" key="6">
    <source>
        <dbReference type="ARBA" id="ARBA00023012"/>
    </source>
</evidence>
<evidence type="ECO:0000256" key="1">
    <source>
        <dbReference type="ARBA" id="ARBA00000085"/>
    </source>
</evidence>
<proteinExistence type="predicted"/>
<dbReference type="GO" id="GO:0004721">
    <property type="term" value="F:phosphoprotein phosphatase activity"/>
    <property type="evidence" value="ECO:0007669"/>
    <property type="project" value="TreeGrafter"/>
</dbReference>
<comment type="catalytic activity">
    <reaction evidence="1">
        <text>ATP + protein L-histidine = ADP + protein N-phospho-L-histidine.</text>
        <dbReference type="EC" id="2.7.13.3"/>
    </reaction>
</comment>
<dbReference type="InterPro" id="IPR005467">
    <property type="entry name" value="His_kinase_dom"/>
</dbReference>
<dbReference type="RefSeq" id="WP_046996894.1">
    <property type="nucleotide sequence ID" value="NZ_JAIQ01000112.1"/>
</dbReference>
<dbReference type="CDD" id="cd00075">
    <property type="entry name" value="HATPase"/>
    <property type="match status" value="1"/>
</dbReference>
<dbReference type="PANTHER" id="PTHR45453:SF1">
    <property type="entry name" value="PHOSPHATE REGULON SENSOR PROTEIN PHOR"/>
    <property type="match status" value="1"/>
</dbReference>
<dbReference type="GO" id="GO:0000155">
    <property type="term" value="F:phosphorelay sensor kinase activity"/>
    <property type="evidence" value="ECO:0007669"/>
    <property type="project" value="InterPro"/>
</dbReference>
<organism evidence="10 11">
    <name type="scientific">Aliarcobacter butzleri L348</name>
    <dbReference type="NCBI Taxonomy" id="1447256"/>
    <lineage>
        <taxon>Bacteria</taxon>
        <taxon>Pseudomonadati</taxon>
        <taxon>Campylobacterota</taxon>
        <taxon>Epsilonproteobacteria</taxon>
        <taxon>Campylobacterales</taxon>
        <taxon>Arcobacteraceae</taxon>
        <taxon>Aliarcobacter</taxon>
    </lineage>
</organism>
<evidence type="ECO:0000256" key="3">
    <source>
        <dbReference type="ARBA" id="ARBA00022553"/>
    </source>
</evidence>
<dbReference type="SUPFAM" id="SSF47384">
    <property type="entry name" value="Homodimeric domain of signal transducing histidine kinase"/>
    <property type="match status" value="1"/>
</dbReference>
<evidence type="ECO:0000256" key="8">
    <source>
        <dbReference type="SAM" id="Phobius"/>
    </source>
</evidence>
<evidence type="ECO:0000256" key="4">
    <source>
        <dbReference type="ARBA" id="ARBA00022679"/>
    </source>
</evidence>
<reference evidence="10 11" key="1">
    <citation type="submission" date="2014-01" db="EMBL/GenBank/DDBJ databases">
        <title>Development of a Comparative Genomic Fingerprinting Assay for High Resolution Genotyping of Arcobacter butzleri.</title>
        <authorList>
            <person name="Webb A.L."/>
            <person name="Inglis G.D."/>
            <person name="Kruczkiewicz P."/>
            <person name="Selinger L.B."/>
            <person name="Taboada E.N."/>
        </authorList>
    </citation>
    <scope>NUCLEOTIDE SEQUENCE [LARGE SCALE GENOMIC DNA]</scope>
    <source>
        <strain evidence="10 11">L348</strain>
    </source>
</reference>
<keyword evidence="8" id="KW-0472">Membrane</keyword>
<dbReference type="InterPro" id="IPR050351">
    <property type="entry name" value="BphY/WalK/GraS-like"/>
</dbReference>
<dbReference type="PROSITE" id="PS50109">
    <property type="entry name" value="HIS_KIN"/>
    <property type="match status" value="1"/>
</dbReference>
<evidence type="ECO:0000313" key="11">
    <source>
        <dbReference type="Proteomes" id="UP000035514"/>
    </source>
</evidence>
<dbReference type="AlphaFoldDB" id="A0A0G9JYV5"/>
<dbReference type="InterPro" id="IPR003594">
    <property type="entry name" value="HATPase_dom"/>
</dbReference>
<dbReference type="Pfam" id="PF02518">
    <property type="entry name" value="HATPase_c"/>
    <property type="match status" value="1"/>
</dbReference>
<dbReference type="Proteomes" id="UP000035514">
    <property type="component" value="Unassembled WGS sequence"/>
</dbReference>
<gene>
    <name evidence="10" type="ORF">AA20_07930</name>
</gene>
<dbReference type="EC" id="2.7.13.3" evidence="2"/>
<accession>A0A0G9JYV5</accession>
<name>A0A0G9JYV5_9BACT</name>
<feature type="coiled-coil region" evidence="7">
    <location>
        <begin position="112"/>
        <end position="143"/>
    </location>
</feature>
<dbReference type="InterPro" id="IPR036097">
    <property type="entry name" value="HisK_dim/P_sf"/>
</dbReference>
<feature type="domain" description="Histidine kinase" evidence="9">
    <location>
        <begin position="80"/>
        <end position="282"/>
    </location>
</feature>
<dbReference type="CDD" id="cd00082">
    <property type="entry name" value="HisKA"/>
    <property type="match status" value="1"/>
</dbReference>
<keyword evidence="3" id="KW-0597">Phosphoprotein</keyword>
<sequence>MNSKKIDFLISISIIFTFCLVIVLYLNYFFISKFGLNPELFIYIIIPLIILGLAVFLTFSNSLLKPLFKSDEKLELSIKETIHELNIPVSTIKMNVQLLQKSIKDEKSLSRLQRIEQANNNLLKLYENMEYEIKKEIDKIEKQEFFLDEIIKSSLEKFEDIKENTKINVDLEDIKILTDINGFTKTIDNLISNAIKYNDKKEPLIEINYKENILSIFNKGEKIDTKNLFIVFDKYFQENPKKDGFGLGLAMVKEFCDKNRIFINIEQLENGNRFNLNLKNIIKK</sequence>
<dbReference type="SUPFAM" id="SSF55874">
    <property type="entry name" value="ATPase domain of HSP90 chaperone/DNA topoisomerase II/histidine kinase"/>
    <property type="match status" value="1"/>
</dbReference>
<feature type="transmembrane region" description="Helical" evidence="8">
    <location>
        <begin position="7"/>
        <end position="28"/>
    </location>
</feature>
<keyword evidence="7" id="KW-0175">Coiled coil</keyword>
<dbReference type="PANTHER" id="PTHR45453">
    <property type="entry name" value="PHOSPHATE REGULON SENSOR PROTEIN PHOR"/>
    <property type="match status" value="1"/>
</dbReference>
<dbReference type="GO" id="GO:0016036">
    <property type="term" value="P:cellular response to phosphate starvation"/>
    <property type="evidence" value="ECO:0007669"/>
    <property type="project" value="TreeGrafter"/>
</dbReference>
<dbReference type="InterPro" id="IPR036890">
    <property type="entry name" value="HATPase_C_sf"/>
</dbReference>
<comment type="caution">
    <text evidence="10">The sequence shown here is derived from an EMBL/GenBank/DDBJ whole genome shotgun (WGS) entry which is preliminary data.</text>
</comment>
<evidence type="ECO:0000259" key="9">
    <source>
        <dbReference type="PROSITE" id="PS50109"/>
    </source>
</evidence>
<evidence type="ECO:0000313" key="10">
    <source>
        <dbReference type="EMBL" id="KLD98744.1"/>
    </source>
</evidence>
<dbReference type="PATRIC" id="fig|1447256.3.peg.1545"/>
<dbReference type="SMART" id="SM00387">
    <property type="entry name" value="HATPase_c"/>
    <property type="match status" value="1"/>
</dbReference>
<keyword evidence="6" id="KW-0902">Two-component regulatory system</keyword>
<evidence type="ECO:0000256" key="7">
    <source>
        <dbReference type="SAM" id="Coils"/>
    </source>
</evidence>
<keyword evidence="8" id="KW-1133">Transmembrane helix</keyword>
<dbReference type="GO" id="GO:0005886">
    <property type="term" value="C:plasma membrane"/>
    <property type="evidence" value="ECO:0007669"/>
    <property type="project" value="TreeGrafter"/>
</dbReference>
<evidence type="ECO:0000256" key="2">
    <source>
        <dbReference type="ARBA" id="ARBA00012438"/>
    </source>
</evidence>